<dbReference type="GO" id="GO:0005576">
    <property type="term" value="C:extracellular region"/>
    <property type="evidence" value="ECO:0007669"/>
    <property type="project" value="UniProtKB-SubCell"/>
</dbReference>
<evidence type="ECO:0000256" key="1">
    <source>
        <dbReference type="ARBA" id="ARBA00004301"/>
    </source>
</evidence>
<comment type="subcellular location">
    <subcellularLocation>
        <location evidence="1">Host membrane</location>
        <topology evidence="1">Multi-pass membrane protein</topology>
    </subcellularLocation>
    <subcellularLocation>
        <location evidence="2">Secreted</location>
    </subcellularLocation>
</comment>
<dbReference type="Pfam" id="PF04888">
    <property type="entry name" value="SseC"/>
    <property type="match status" value="1"/>
</dbReference>
<feature type="domain" description="IpaB/BipB/SctE N-terminal" evidence="13">
    <location>
        <begin position="89"/>
        <end position="234"/>
    </location>
</feature>
<evidence type="ECO:0000256" key="7">
    <source>
        <dbReference type="ARBA" id="ARBA00023026"/>
    </source>
</evidence>
<keyword evidence="8 11" id="KW-0472">Membrane</keyword>
<organism evidence="14 15">
    <name type="scientific">Pseudomonas bijieensis</name>
    <dbReference type="NCBI Taxonomy" id="2681983"/>
    <lineage>
        <taxon>Bacteria</taxon>
        <taxon>Pseudomonadati</taxon>
        <taxon>Pseudomonadota</taxon>
        <taxon>Gammaproteobacteria</taxon>
        <taxon>Pseudomonadales</taxon>
        <taxon>Pseudomonadaceae</taxon>
        <taxon>Pseudomonas</taxon>
    </lineage>
</organism>
<dbReference type="AlphaFoldDB" id="A0A6N1CCN3"/>
<feature type="transmembrane region" description="Helical" evidence="11">
    <location>
        <begin position="343"/>
        <end position="361"/>
    </location>
</feature>
<protein>
    <submittedName>
        <fullName evidence="14">YopB/SseC family type III secretion system translocon subunit</fullName>
    </submittedName>
</protein>
<feature type="coiled-coil region" evidence="10">
    <location>
        <begin position="126"/>
        <end position="174"/>
    </location>
</feature>
<evidence type="ECO:0000259" key="12">
    <source>
        <dbReference type="Pfam" id="PF04888"/>
    </source>
</evidence>
<feature type="transmembrane region" description="Helical" evidence="11">
    <location>
        <begin position="319"/>
        <end position="337"/>
    </location>
</feature>
<dbReference type="PRINTS" id="PR01375">
    <property type="entry name" value="BACINVASINB"/>
</dbReference>
<evidence type="ECO:0000313" key="14">
    <source>
        <dbReference type="EMBL" id="QKS82102.1"/>
    </source>
</evidence>
<dbReference type="InterPro" id="IPR032391">
    <property type="entry name" value="IpaB/BipB/SctE_N"/>
</dbReference>
<sequence>MSEIRSTPSPAFQGGMSRSEAFEKYGAAASKAVRTADFQAAGKQALADLMSVKYEGQNGPSVAATGRPVLHAPALRADGNKQETNGDLFTLLMAMISELIGEVDVKKLSNRLAMLQSMAGAKQQGYANLSAEYAAAVQALEAAEGQVGSSQGHLEQLRERVQQVQGLLEDSEARLAQLDPDSPEYAQELARRDQLKGELASHTQAFNVAVDAHLKLIEIANAFAKTLSGVVAKVLVVSGTSGPALKDTDEKALSSSALALLNRLKIIELLGEAAQNKEELSQELFQALQVKLQEHMKRESDKYLEEVRKAEALQKTMGCIGKIVGAILSAATIVAGVLTANPVLIVVGVIGAGVMIADAVVEEKTGKSFMAEAMKPLTFVMQEAIKRFSEMYTQMLIDLGVDEDKAKEIGQIAGMIQGVVSTLAAVALVVMVGAQVIGPMISAVASKLASVAAQAAPVAMQAMKQMATSVGNSLTQILTQLRGFITNGADAVSLARYAANLEIAQAVTEFGNVAVQGGLQIKSGQHQAQAAVHLANVRVRMAISEEISAYLTQVVEHYGQAMHERTRQIEQLFADMQRSHSVSLQMVRHV</sequence>
<evidence type="ECO:0000256" key="9">
    <source>
        <dbReference type="ARBA" id="ARBA00035640"/>
    </source>
</evidence>
<evidence type="ECO:0000256" key="11">
    <source>
        <dbReference type="SAM" id="Phobius"/>
    </source>
</evidence>
<keyword evidence="10" id="KW-0175">Coiled coil</keyword>
<gene>
    <name evidence="14" type="ORF">GN234_09170</name>
</gene>
<dbReference type="EMBL" id="CP048810">
    <property type="protein sequence ID" value="QKS82102.1"/>
    <property type="molecule type" value="Genomic_DNA"/>
</dbReference>
<evidence type="ECO:0000256" key="6">
    <source>
        <dbReference type="ARBA" id="ARBA00022989"/>
    </source>
</evidence>
<keyword evidence="6 11" id="KW-1133">Transmembrane helix</keyword>
<dbReference type="Gene3D" id="1.20.120.330">
    <property type="entry name" value="Nucleotidyltransferases domain 2"/>
    <property type="match status" value="1"/>
</dbReference>
<reference evidence="14 15" key="1">
    <citation type="submission" date="2020-02" db="EMBL/GenBank/DDBJ databases">
        <authorList>
            <person name="Liang J."/>
        </authorList>
    </citation>
    <scope>NUCLEOTIDE SEQUENCE [LARGE SCALE GENOMIC DNA]</scope>
    <source>
        <strain evidence="14 15">L22-9</strain>
    </source>
</reference>
<keyword evidence="3" id="KW-0964">Secreted</keyword>
<keyword evidence="15" id="KW-1185">Reference proteome</keyword>
<dbReference type="RefSeq" id="WP_116834198.1">
    <property type="nucleotide sequence ID" value="NZ_CP048810.1"/>
</dbReference>
<comment type="similarity">
    <text evidence="9">Belongs to the SctE/SipB/YopB family.</text>
</comment>
<dbReference type="KEGG" id="pbz:GN234_09170"/>
<evidence type="ECO:0000313" key="15">
    <source>
        <dbReference type="Proteomes" id="UP000509545"/>
    </source>
</evidence>
<keyword evidence="7" id="KW-0843">Virulence</keyword>
<dbReference type="GO" id="GO:0033644">
    <property type="term" value="C:host cell membrane"/>
    <property type="evidence" value="ECO:0007669"/>
    <property type="project" value="UniProtKB-SubCell"/>
</dbReference>
<dbReference type="Pfam" id="PF16535">
    <property type="entry name" value="T3SSipB"/>
    <property type="match status" value="1"/>
</dbReference>
<feature type="domain" description="Translocator protein BipB-like C-terminal" evidence="12">
    <location>
        <begin position="265"/>
        <end position="585"/>
    </location>
</feature>
<keyword evidence="5" id="KW-1043">Host membrane</keyword>
<evidence type="ECO:0000256" key="2">
    <source>
        <dbReference type="ARBA" id="ARBA00004613"/>
    </source>
</evidence>
<keyword evidence="4 11" id="KW-0812">Transmembrane</keyword>
<evidence type="ECO:0000256" key="3">
    <source>
        <dbReference type="ARBA" id="ARBA00022525"/>
    </source>
</evidence>
<dbReference type="GO" id="GO:0016020">
    <property type="term" value="C:membrane"/>
    <property type="evidence" value="ECO:0007669"/>
    <property type="project" value="InterPro"/>
</dbReference>
<evidence type="ECO:0000259" key="13">
    <source>
        <dbReference type="Pfam" id="PF16535"/>
    </source>
</evidence>
<dbReference type="InterPro" id="IPR003895">
    <property type="entry name" value="T3SS_SctE/BipB"/>
</dbReference>
<name>A0A6N1CCN3_9PSED</name>
<dbReference type="InterPro" id="IPR006972">
    <property type="entry name" value="BipB-like_C"/>
</dbReference>
<feature type="transmembrane region" description="Helical" evidence="11">
    <location>
        <begin position="415"/>
        <end position="437"/>
    </location>
</feature>
<evidence type="ECO:0000256" key="5">
    <source>
        <dbReference type="ARBA" id="ARBA00022870"/>
    </source>
</evidence>
<dbReference type="Proteomes" id="UP000509545">
    <property type="component" value="Chromosome"/>
</dbReference>
<proteinExistence type="inferred from homology"/>
<evidence type="ECO:0000256" key="4">
    <source>
        <dbReference type="ARBA" id="ARBA00022692"/>
    </source>
</evidence>
<evidence type="ECO:0000256" key="10">
    <source>
        <dbReference type="SAM" id="Coils"/>
    </source>
</evidence>
<accession>A0A6N1CCN3</accession>
<evidence type="ECO:0000256" key="8">
    <source>
        <dbReference type="ARBA" id="ARBA00023136"/>
    </source>
</evidence>